<dbReference type="GO" id="GO:0005886">
    <property type="term" value="C:plasma membrane"/>
    <property type="evidence" value="ECO:0007669"/>
    <property type="project" value="UniProtKB-SubCell"/>
</dbReference>
<dbReference type="Gene3D" id="2.20.200.10">
    <property type="entry name" value="Outer membrane efflux proteins (OEP)"/>
    <property type="match status" value="1"/>
</dbReference>
<keyword evidence="2" id="KW-1134">Transmembrane beta strand</keyword>
<dbReference type="PANTHER" id="PTHR30203">
    <property type="entry name" value="OUTER MEMBRANE CATION EFFLUX PROTEIN"/>
    <property type="match status" value="1"/>
</dbReference>
<name>A0A8D5G0R2_9PROT</name>
<feature type="coiled-coil region" evidence="3">
    <location>
        <begin position="224"/>
        <end position="258"/>
    </location>
</feature>
<dbReference type="InterPro" id="IPR010131">
    <property type="entry name" value="MdtP/NodT-like"/>
</dbReference>
<dbReference type="InterPro" id="IPR003423">
    <property type="entry name" value="OMP_efflux"/>
</dbReference>
<dbReference type="Gene3D" id="1.20.1600.10">
    <property type="entry name" value="Outer membrane efflux proteins (OEP)"/>
    <property type="match status" value="1"/>
</dbReference>
<comment type="similarity">
    <text evidence="1 2">Belongs to the outer membrane factor (OMF) (TC 1.B.17) family.</text>
</comment>
<evidence type="ECO:0000256" key="2">
    <source>
        <dbReference type="RuleBase" id="RU362097"/>
    </source>
</evidence>
<accession>A0A8D5G0R2</accession>
<organism evidence="4 5">
    <name type="scientific">Methyloradius palustris</name>
    <dbReference type="NCBI Taxonomy" id="2778876"/>
    <lineage>
        <taxon>Bacteria</taxon>
        <taxon>Pseudomonadati</taxon>
        <taxon>Pseudomonadota</taxon>
        <taxon>Betaproteobacteria</taxon>
        <taxon>Nitrosomonadales</taxon>
        <taxon>Methylophilaceae</taxon>
        <taxon>Methyloradius</taxon>
    </lineage>
</organism>
<keyword evidence="2" id="KW-0564">Palmitate</keyword>
<protein>
    <submittedName>
        <fullName evidence="4">RND transporter</fullName>
    </submittedName>
</protein>
<evidence type="ECO:0000313" key="5">
    <source>
        <dbReference type="Proteomes" id="UP000826722"/>
    </source>
</evidence>
<evidence type="ECO:0000256" key="3">
    <source>
        <dbReference type="SAM" id="Coils"/>
    </source>
</evidence>
<dbReference type="Pfam" id="PF02321">
    <property type="entry name" value="OEP"/>
    <property type="match status" value="2"/>
</dbReference>
<dbReference type="GO" id="GO:0015562">
    <property type="term" value="F:efflux transmembrane transporter activity"/>
    <property type="evidence" value="ECO:0007669"/>
    <property type="project" value="InterPro"/>
</dbReference>
<keyword evidence="2" id="KW-0449">Lipoprotein</keyword>
<keyword evidence="2" id="KW-0812">Transmembrane</keyword>
<dbReference type="Proteomes" id="UP000826722">
    <property type="component" value="Chromosome"/>
</dbReference>
<dbReference type="RefSeq" id="WP_221763344.1">
    <property type="nucleotide sequence ID" value="NZ_AP024110.1"/>
</dbReference>
<dbReference type="KEGG" id="mpau:ZMTM_14940"/>
<evidence type="ECO:0000313" key="4">
    <source>
        <dbReference type="EMBL" id="BCM25235.1"/>
    </source>
</evidence>
<dbReference type="NCBIfam" id="TIGR01845">
    <property type="entry name" value="outer_NodT"/>
    <property type="match status" value="1"/>
</dbReference>
<dbReference type="AlphaFoldDB" id="A0A8D5G0R2"/>
<comment type="subcellular location">
    <subcellularLocation>
        <location evidence="2">Cell membrane</location>
        <topology evidence="2">Lipid-anchor</topology>
    </subcellularLocation>
</comment>
<evidence type="ECO:0000256" key="1">
    <source>
        <dbReference type="ARBA" id="ARBA00007613"/>
    </source>
</evidence>
<keyword evidence="2" id="KW-0472">Membrane</keyword>
<proteinExistence type="inferred from homology"/>
<keyword evidence="3" id="KW-0175">Coiled coil</keyword>
<dbReference type="SUPFAM" id="SSF56954">
    <property type="entry name" value="Outer membrane efflux proteins (OEP)"/>
    <property type="match status" value="1"/>
</dbReference>
<gene>
    <name evidence="4" type="ORF">ZMTM_14940</name>
</gene>
<sequence length="478" mass="51606">MMPRFKIAHLAVIATLMPGCMMVGPDYKRPEANVPPQYSAVEPVQASNEAEVSSTWWQLYQDPVLNELVEKALKNNTDIKLAVAKVEESDAYLREVGAALFPEIDFDGSGSRSRISQLGATPLPSSVPPVRNNFSGQIGTNFELDFWGRLRRLKESARAQALSTRYAKDTVDLSLKGLVVSNYLLLRSLEAQTALTEDSLKSREESLALTKRRLQGGVSSGLDVEQAQVASSNLVAQVAELKRQRDIAEHQLAVLTGDLALTIPAGTLDSLPIPPIPPVGLPSSLLAARPDIRQSEASMIAANANIGVAKAALFPTISLTANYGGQSADLSDVLKSAARIWTGGLSLNLPIFDSGRLDARVDQATAKQKQALASYESSIQTGFKEVSDALVTLSRTAEREAALQTSKDASKRALMIAENRYKSGYSGYLDVLDSQRTYNDAALAYIQSRQSRLSASVDLFKALGGGWKDPQQQAVAKQ</sequence>
<keyword evidence="5" id="KW-1185">Reference proteome</keyword>
<dbReference type="PANTHER" id="PTHR30203:SF30">
    <property type="entry name" value="OUTER MEMBRANE PROTEIN-RELATED"/>
    <property type="match status" value="1"/>
</dbReference>
<reference evidence="4" key="1">
    <citation type="journal article" date="2021" name="Arch. Microbiol.">
        <title>Methyloradius palustris gen. nov., sp. nov., a methanol-oxidizing bacterium isolated from snow.</title>
        <authorList>
            <person name="Miyadera T."/>
            <person name="Kojima H."/>
            <person name="Fukui M."/>
        </authorList>
    </citation>
    <scope>NUCLEOTIDE SEQUENCE</scope>
    <source>
        <strain evidence="4">Zm11</strain>
    </source>
</reference>
<dbReference type="EMBL" id="AP024110">
    <property type="protein sequence ID" value="BCM25235.1"/>
    <property type="molecule type" value="Genomic_DNA"/>
</dbReference>